<accession>A0A376UFZ3</accession>
<sequence>MDIMERKYNELVKELQRQLGLSKIVDILQRLVEENISIRDLRTIFETLIFWSTKEKDVVILCEYVRIALRRHI</sequence>
<dbReference type="EMBL" id="UGCP01000002">
    <property type="protein sequence ID" value="STI88406.1"/>
    <property type="molecule type" value="Genomic_DNA"/>
</dbReference>
<dbReference type="AlphaFoldDB" id="A0A376UFZ3"/>
<dbReference type="PANTHER" id="PTHR30161">
    <property type="entry name" value="FLAGELLAR EXPORT PROTEIN, MEMBRANE FLHA SUBUNIT-RELATED"/>
    <property type="match status" value="1"/>
</dbReference>
<proteinExistence type="predicted"/>
<dbReference type="InterPro" id="IPR042193">
    <property type="entry name" value="FHIPEP_3"/>
</dbReference>
<dbReference type="PANTHER" id="PTHR30161:SF3">
    <property type="entry name" value="SECRETION SYSTEM APPARATUS PROTEIN SSAV"/>
    <property type="match status" value="1"/>
</dbReference>
<dbReference type="GO" id="GO:0009306">
    <property type="term" value="P:protein secretion"/>
    <property type="evidence" value="ECO:0007669"/>
    <property type="project" value="InterPro"/>
</dbReference>
<reference evidence="1 2" key="1">
    <citation type="submission" date="2018-06" db="EMBL/GenBank/DDBJ databases">
        <authorList>
            <consortium name="Pathogen Informatics"/>
            <person name="Doyle S."/>
        </authorList>
    </citation>
    <scope>NUCLEOTIDE SEQUENCE [LARGE SCALE GENOMIC DNA]</scope>
    <source>
        <strain evidence="1 2">NCTC8622</strain>
    </source>
</reference>
<gene>
    <name evidence="1" type="primary">escV_2</name>
    <name evidence="1" type="ORF">NCTC8622_07605</name>
</gene>
<protein>
    <submittedName>
        <fullName evidence="1">Translocator EscV</fullName>
    </submittedName>
</protein>
<dbReference type="Proteomes" id="UP000254079">
    <property type="component" value="Unassembled WGS sequence"/>
</dbReference>
<dbReference type="Pfam" id="PF00771">
    <property type="entry name" value="FHIPEP"/>
    <property type="match status" value="1"/>
</dbReference>
<dbReference type="GO" id="GO:0005886">
    <property type="term" value="C:plasma membrane"/>
    <property type="evidence" value="ECO:0007669"/>
    <property type="project" value="TreeGrafter"/>
</dbReference>
<evidence type="ECO:0000313" key="2">
    <source>
        <dbReference type="Proteomes" id="UP000254079"/>
    </source>
</evidence>
<dbReference type="InterPro" id="IPR001712">
    <property type="entry name" value="T3SS_FHIPEP"/>
</dbReference>
<dbReference type="Gene3D" id="1.10.8.540">
    <property type="entry name" value="FHIPEP family, domain 3"/>
    <property type="match status" value="1"/>
</dbReference>
<name>A0A376UFZ3_ECOLX</name>
<organism evidence="1 2">
    <name type="scientific">Escherichia coli</name>
    <dbReference type="NCBI Taxonomy" id="562"/>
    <lineage>
        <taxon>Bacteria</taxon>
        <taxon>Pseudomonadati</taxon>
        <taxon>Pseudomonadota</taxon>
        <taxon>Gammaproteobacteria</taxon>
        <taxon>Enterobacterales</taxon>
        <taxon>Enterobacteriaceae</taxon>
        <taxon>Escherichia</taxon>
    </lineage>
</organism>
<evidence type="ECO:0000313" key="1">
    <source>
        <dbReference type="EMBL" id="STI88406.1"/>
    </source>
</evidence>